<dbReference type="AlphaFoldDB" id="A0A8H7BUM5"/>
<evidence type="ECO:0000313" key="3">
    <source>
        <dbReference type="EMBL" id="KAF7727791.1"/>
    </source>
</evidence>
<comment type="caution">
    <text evidence="3">The sequence shown here is derived from an EMBL/GenBank/DDBJ whole genome shotgun (WGS) entry which is preliminary data.</text>
</comment>
<dbReference type="OrthoDB" id="2143914at2759"/>
<dbReference type="Gene3D" id="1.10.10.60">
    <property type="entry name" value="Homeodomain-like"/>
    <property type="match status" value="2"/>
</dbReference>
<protein>
    <recommendedName>
        <fullName evidence="2">Myb-like domain-containing protein</fullName>
    </recommendedName>
</protein>
<dbReference type="EMBL" id="JABAYA010000049">
    <property type="protein sequence ID" value="KAF7727791.1"/>
    <property type="molecule type" value="Genomic_DNA"/>
</dbReference>
<evidence type="ECO:0000256" key="1">
    <source>
        <dbReference type="SAM" id="MobiDB-lite"/>
    </source>
</evidence>
<evidence type="ECO:0000313" key="4">
    <source>
        <dbReference type="Proteomes" id="UP000605846"/>
    </source>
</evidence>
<dbReference type="Pfam" id="PF13921">
    <property type="entry name" value="Myb_DNA-bind_6"/>
    <property type="match status" value="1"/>
</dbReference>
<keyword evidence="4" id="KW-1185">Reference proteome</keyword>
<name>A0A8H7BUM5_9FUNG</name>
<proteinExistence type="predicted"/>
<dbReference type="PROSITE" id="PS50090">
    <property type="entry name" value="MYB_LIKE"/>
    <property type="match status" value="2"/>
</dbReference>
<feature type="region of interest" description="Disordered" evidence="1">
    <location>
        <begin position="34"/>
        <end position="81"/>
    </location>
</feature>
<feature type="domain" description="Myb-like" evidence="2">
    <location>
        <begin position="71"/>
        <end position="121"/>
    </location>
</feature>
<dbReference type="Proteomes" id="UP000605846">
    <property type="component" value="Unassembled WGS sequence"/>
</dbReference>
<accession>A0A8H7BUM5</accession>
<feature type="compositionally biased region" description="Low complexity" evidence="1">
    <location>
        <begin position="35"/>
        <end position="53"/>
    </location>
</feature>
<reference evidence="3" key="1">
    <citation type="submission" date="2020-01" db="EMBL/GenBank/DDBJ databases">
        <title>Genome Sequencing of Three Apophysomyces-Like Fungal Strains Confirms a Novel Fungal Genus in the Mucoromycota with divergent Burkholderia-like Endosymbiotic Bacteria.</title>
        <authorList>
            <person name="Stajich J.E."/>
            <person name="Macias A.M."/>
            <person name="Carter-House D."/>
            <person name="Lovett B."/>
            <person name="Kasson L.R."/>
            <person name="Berry K."/>
            <person name="Grigoriev I."/>
            <person name="Chang Y."/>
            <person name="Spatafora J."/>
            <person name="Kasson M.T."/>
        </authorList>
    </citation>
    <scope>NUCLEOTIDE SEQUENCE</scope>
    <source>
        <strain evidence="3">NRRL A-21654</strain>
    </source>
</reference>
<feature type="domain" description="Myb-like" evidence="2">
    <location>
        <begin position="130"/>
        <end position="171"/>
    </location>
</feature>
<evidence type="ECO:0000259" key="2">
    <source>
        <dbReference type="PROSITE" id="PS50090"/>
    </source>
</evidence>
<sequence length="197" mass="22390">MDIKNLLCPLSNTNDNLVLIHPIVKTPNTVHDNWSLPSSTPSGSPSSSSFSSPPTSPPLQLIKPIIQRPKAPTQTRTPWTPEEDLLLQQGFSQGMSWAMISSTYLPYRSRGCCWGRFKTLQAKVTEQRAWSDNEDQLLLLAIKKHAKLFKHAWKSVAQDLENRTWRECEIRSTKASSVIRKKQRFSQYLTQSRKGAL</sequence>
<gene>
    <name evidence="3" type="ORF">EC973_007022</name>
</gene>
<dbReference type="InterPro" id="IPR001005">
    <property type="entry name" value="SANT/Myb"/>
</dbReference>
<organism evidence="3 4">
    <name type="scientific">Apophysomyces ossiformis</name>
    <dbReference type="NCBI Taxonomy" id="679940"/>
    <lineage>
        <taxon>Eukaryota</taxon>
        <taxon>Fungi</taxon>
        <taxon>Fungi incertae sedis</taxon>
        <taxon>Mucoromycota</taxon>
        <taxon>Mucoromycotina</taxon>
        <taxon>Mucoromycetes</taxon>
        <taxon>Mucorales</taxon>
        <taxon>Mucorineae</taxon>
        <taxon>Mucoraceae</taxon>
        <taxon>Apophysomyces</taxon>
    </lineage>
</organism>
<dbReference type="CDD" id="cd00167">
    <property type="entry name" value="SANT"/>
    <property type="match status" value="1"/>
</dbReference>
<dbReference type="InterPro" id="IPR009057">
    <property type="entry name" value="Homeodomain-like_sf"/>
</dbReference>
<dbReference type="SUPFAM" id="SSF46689">
    <property type="entry name" value="Homeodomain-like"/>
    <property type="match status" value="2"/>
</dbReference>